<sequence length="89" mass="10276">MSLVSASSKVYIVKSIKEMLKDEIFGEELQKIVELKPIWAQYKDQLHDLFISKHKEPGFLMDGESRDSQYLMDSTTIDAFRSPPPLDLQ</sequence>
<reference evidence="1" key="1">
    <citation type="journal article" date="2023" name="G3 (Bethesda)">
        <title>Whole genome assemblies of Zophobas morio and Tenebrio molitor.</title>
        <authorList>
            <person name="Kaur S."/>
            <person name="Stinson S.A."/>
            <person name="diCenzo G.C."/>
        </authorList>
    </citation>
    <scope>NUCLEOTIDE SEQUENCE</scope>
    <source>
        <strain evidence="1">QUZm001</strain>
    </source>
</reference>
<evidence type="ECO:0000313" key="1">
    <source>
        <dbReference type="EMBL" id="KAJ3632130.1"/>
    </source>
</evidence>
<proteinExistence type="predicted"/>
<gene>
    <name evidence="1" type="ORF">Zmor_022068</name>
</gene>
<organism evidence="1 2">
    <name type="scientific">Zophobas morio</name>
    <dbReference type="NCBI Taxonomy" id="2755281"/>
    <lineage>
        <taxon>Eukaryota</taxon>
        <taxon>Metazoa</taxon>
        <taxon>Ecdysozoa</taxon>
        <taxon>Arthropoda</taxon>
        <taxon>Hexapoda</taxon>
        <taxon>Insecta</taxon>
        <taxon>Pterygota</taxon>
        <taxon>Neoptera</taxon>
        <taxon>Endopterygota</taxon>
        <taxon>Coleoptera</taxon>
        <taxon>Polyphaga</taxon>
        <taxon>Cucujiformia</taxon>
        <taxon>Tenebrionidae</taxon>
        <taxon>Zophobas</taxon>
    </lineage>
</organism>
<protein>
    <submittedName>
        <fullName evidence="1">Uncharacterized protein</fullName>
    </submittedName>
</protein>
<name>A0AA38HK35_9CUCU</name>
<keyword evidence="2" id="KW-1185">Reference proteome</keyword>
<dbReference type="EMBL" id="JALNTZ010000607">
    <property type="protein sequence ID" value="KAJ3632130.1"/>
    <property type="molecule type" value="Genomic_DNA"/>
</dbReference>
<dbReference type="Proteomes" id="UP001168821">
    <property type="component" value="Unassembled WGS sequence"/>
</dbReference>
<dbReference type="AlphaFoldDB" id="A0AA38HK35"/>
<evidence type="ECO:0000313" key="2">
    <source>
        <dbReference type="Proteomes" id="UP001168821"/>
    </source>
</evidence>
<comment type="caution">
    <text evidence="1">The sequence shown here is derived from an EMBL/GenBank/DDBJ whole genome shotgun (WGS) entry which is preliminary data.</text>
</comment>
<accession>A0AA38HK35</accession>